<dbReference type="Proteomes" id="UP001075354">
    <property type="component" value="Chromosome 8"/>
</dbReference>
<evidence type="ECO:0000313" key="5">
    <source>
        <dbReference type="EMBL" id="KAJ1525010.1"/>
    </source>
</evidence>
<keyword evidence="3" id="KW-0732">Signal</keyword>
<feature type="chain" id="PRO_5043832395" description="Carboxylesterase type B domain-containing protein" evidence="3">
    <location>
        <begin position="25"/>
        <end position="637"/>
    </location>
</feature>
<evidence type="ECO:0000256" key="1">
    <source>
        <dbReference type="ARBA" id="ARBA00023180"/>
    </source>
</evidence>
<name>A0AAV7XKA4_9NEOP</name>
<feature type="region of interest" description="Disordered" evidence="2">
    <location>
        <begin position="41"/>
        <end position="61"/>
    </location>
</feature>
<dbReference type="AlphaFoldDB" id="A0AAV7XKA4"/>
<evidence type="ECO:0000313" key="6">
    <source>
        <dbReference type="Proteomes" id="UP001075354"/>
    </source>
</evidence>
<dbReference type="Gene3D" id="3.40.50.1820">
    <property type="entry name" value="alpha/beta hydrolase"/>
    <property type="match status" value="1"/>
</dbReference>
<reference evidence="5" key="1">
    <citation type="submission" date="2022-12" db="EMBL/GenBank/DDBJ databases">
        <title>Chromosome-level genome assembly of the bean flower thrips Megalurothrips usitatus.</title>
        <authorList>
            <person name="Ma L."/>
            <person name="Liu Q."/>
            <person name="Li H."/>
            <person name="Cai W."/>
        </authorList>
    </citation>
    <scope>NUCLEOTIDE SEQUENCE</scope>
    <source>
        <strain evidence="5">Cailab_2022a</strain>
    </source>
</reference>
<dbReference type="SUPFAM" id="SSF53474">
    <property type="entry name" value="alpha/beta-Hydrolases"/>
    <property type="match status" value="1"/>
</dbReference>
<gene>
    <name evidence="5" type="ORF">ONE63_009859</name>
</gene>
<feature type="domain" description="Carboxylesterase type B" evidence="4">
    <location>
        <begin position="62"/>
        <end position="608"/>
    </location>
</feature>
<dbReference type="Pfam" id="PF00135">
    <property type="entry name" value="COesterase"/>
    <property type="match status" value="1"/>
</dbReference>
<accession>A0AAV7XKA4</accession>
<protein>
    <recommendedName>
        <fullName evidence="4">Carboxylesterase type B domain-containing protein</fullName>
    </recommendedName>
</protein>
<sequence>MRSSRLLVLLLAAAAVVAPLAARADEDVDDDAEAEVAAEEEEAEELVASTTPSPAAPTKTRAPVVETQAGRISGKVLTSAGGRQYFAYLGVPYAQPPVGDLRFKFPRRLKEGAWEGVRRCDTNPSKCPQISYPERRYEGDEDCLYLNVYTHRVEDISQPVDDLVKRLRPVLVWLHGGNFQHGSGTFDDVGPERFMDNEEDIVLVVPNYRLNALGFFSVGENAAVGNAGMKDVFTVLSWVHGHIAAFGGHPAKTTLGGHQAGAAAAHLHALSPLSSGEPDLFLQTFSMSGSALAPWAVLPTAEATRRALKLGRVLGCAKAKVPDDKVNRDDLVRCLRTKPAEDIVRASEKVLDWASDLSFPFVPSVEKFDGHNRPFMIADPEEVLRGGMGTRKTWVTGTTTHDGLPQALQMMVFRGLMRELDERFQDTVWDYLGMSHVVDVADPEWRRAAGQRLRDHYLPGNQSIALGTLSGLIDLSSDALYYYSMRKAVVLQSSVEKGAPVLVYQFGFDRHKDRTRVLGVPLGTDVELMFPAVFAEEKSKLTTGEERVSKRMLKLLTNFVAYEDPTPQKEELLENFEWPAAKGGNFSFLDVSLKGKFSEAKSDIYLERMALWEQIFEELKSYQSEGGKTRKIKRDEL</sequence>
<dbReference type="InterPro" id="IPR002018">
    <property type="entry name" value="CarbesteraseB"/>
</dbReference>
<comment type="caution">
    <text evidence="5">The sequence shown here is derived from an EMBL/GenBank/DDBJ whole genome shotgun (WGS) entry which is preliminary data.</text>
</comment>
<proteinExistence type="predicted"/>
<feature type="compositionally biased region" description="Low complexity" evidence="2">
    <location>
        <begin position="46"/>
        <end position="61"/>
    </location>
</feature>
<dbReference type="EMBL" id="JAPTSV010000008">
    <property type="protein sequence ID" value="KAJ1525010.1"/>
    <property type="molecule type" value="Genomic_DNA"/>
</dbReference>
<evidence type="ECO:0000256" key="3">
    <source>
        <dbReference type="SAM" id="SignalP"/>
    </source>
</evidence>
<dbReference type="InterPro" id="IPR029058">
    <property type="entry name" value="AB_hydrolase_fold"/>
</dbReference>
<dbReference type="InterPro" id="IPR050309">
    <property type="entry name" value="Type-B_Carboxylest/Lipase"/>
</dbReference>
<keyword evidence="6" id="KW-1185">Reference proteome</keyword>
<feature type="signal peptide" evidence="3">
    <location>
        <begin position="1"/>
        <end position="24"/>
    </location>
</feature>
<evidence type="ECO:0000256" key="2">
    <source>
        <dbReference type="SAM" id="MobiDB-lite"/>
    </source>
</evidence>
<keyword evidence="1" id="KW-0325">Glycoprotein</keyword>
<dbReference type="PANTHER" id="PTHR11559">
    <property type="entry name" value="CARBOXYLESTERASE"/>
    <property type="match status" value="1"/>
</dbReference>
<evidence type="ECO:0000259" key="4">
    <source>
        <dbReference type="Pfam" id="PF00135"/>
    </source>
</evidence>
<organism evidence="5 6">
    <name type="scientific">Megalurothrips usitatus</name>
    <name type="common">bean blossom thrips</name>
    <dbReference type="NCBI Taxonomy" id="439358"/>
    <lineage>
        <taxon>Eukaryota</taxon>
        <taxon>Metazoa</taxon>
        <taxon>Ecdysozoa</taxon>
        <taxon>Arthropoda</taxon>
        <taxon>Hexapoda</taxon>
        <taxon>Insecta</taxon>
        <taxon>Pterygota</taxon>
        <taxon>Neoptera</taxon>
        <taxon>Paraneoptera</taxon>
        <taxon>Thysanoptera</taxon>
        <taxon>Terebrantia</taxon>
        <taxon>Thripoidea</taxon>
        <taxon>Thripidae</taxon>
        <taxon>Megalurothrips</taxon>
    </lineage>
</organism>